<accession>A0AC61NJM9</accession>
<sequence length="203" mass="24138">MGYVWKRVRRSLKTKRNDIDFQLKQHQLTELRKCEDSGYLDLYFVDESHFSLTPYVPYAWQDKKSQILLPSSRSKALNVIGAMNRKNEIFYEVHETTINSDILISFIDKLCNQITKKTILVLDNAPIHRSKKFKAKIEEWNALDLYIYFIPPYSPELNIIEILWKHIKYFWLEFKAYESYNSLKKCLLETLGAFGLEHTINFA</sequence>
<gene>
    <name evidence="1" type="ORF">K4L44_04390</name>
</gene>
<organism evidence="1 2">
    <name type="scientific">Halosquirtibacter laminarini</name>
    <dbReference type="NCBI Taxonomy" id="3374600"/>
    <lineage>
        <taxon>Bacteria</taxon>
        <taxon>Pseudomonadati</taxon>
        <taxon>Bacteroidota</taxon>
        <taxon>Bacteroidia</taxon>
        <taxon>Marinilabiliales</taxon>
        <taxon>Prolixibacteraceae</taxon>
        <taxon>Halosquirtibacter</taxon>
    </lineage>
</organism>
<proteinExistence type="predicted"/>
<dbReference type="Proteomes" id="UP000826212">
    <property type="component" value="Chromosome"/>
</dbReference>
<reference evidence="1" key="1">
    <citation type="submission" date="2021-08" db="EMBL/GenBank/DDBJ databases">
        <title>Novel anaerobic bacterium isolated from sea squirt in East Sea, Republic of Korea.</title>
        <authorList>
            <person name="Nguyen T.H."/>
            <person name="Li Z."/>
            <person name="Lee Y.-J."/>
            <person name="Ko J."/>
            <person name="Kim S.-G."/>
        </authorList>
    </citation>
    <scope>NUCLEOTIDE SEQUENCE</scope>
    <source>
        <strain evidence="1">KCTC 25031</strain>
    </source>
</reference>
<name>A0AC61NJM9_9BACT</name>
<dbReference type="EMBL" id="CP081303">
    <property type="protein sequence ID" value="QZE15951.1"/>
    <property type="molecule type" value="Genomic_DNA"/>
</dbReference>
<keyword evidence="2" id="KW-1185">Reference proteome</keyword>
<evidence type="ECO:0000313" key="2">
    <source>
        <dbReference type="Proteomes" id="UP000826212"/>
    </source>
</evidence>
<evidence type="ECO:0000313" key="1">
    <source>
        <dbReference type="EMBL" id="QZE15951.1"/>
    </source>
</evidence>
<protein>
    <submittedName>
        <fullName evidence="1">IS630 family transposase</fullName>
    </submittedName>
</protein>